<keyword evidence="2" id="KW-1003">Cell membrane</keyword>
<keyword evidence="5 6" id="KW-0472">Membrane</keyword>
<dbReference type="Gene3D" id="3.30.70.120">
    <property type="match status" value="1"/>
</dbReference>
<protein>
    <submittedName>
        <fullName evidence="8">YitT family protein</fullName>
    </submittedName>
</protein>
<feature type="transmembrane region" description="Helical" evidence="6">
    <location>
        <begin position="54"/>
        <end position="74"/>
    </location>
</feature>
<feature type="transmembrane region" description="Helical" evidence="6">
    <location>
        <begin position="12"/>
        <end position="34"/>
    </location>
</feature>
<sequence length="291" mass="31500">MRLERGMIVREAKGIATDILASVFWAIAISIFAMPNQIAPGGISGITVIINYLTGYPVGSMSFLLNIPLLVLAWRSLGRRFVYQTARVLLIYGIVVDVFFSNPPIYTGDPLLAALFGGVFNGISGGLLFMQGSSGGGTDILNKLIRKRFPHFSTGQLTVVINGVILVSASLVYGNIEVALYGLIMSFTSGKIMDAMLNGADSGKSLMIMTKQPEAISRVIIEQMHRSATVLHGTGAYQGSDVAVLLCVVRNTEFFRLKRLIRETDDLAFVIVTEANMVIGKGFRPMEAPDT</sequence>
<dbReference type="Proteomes" id="UP000658131">
    <property type="component" value="Unassembled WGS sequence"/>
</dbReference>
<comment type="subcellular location">
    <subcellularLocation>
        <location evidence="1">Cell membrane</location>
        <topology evidence="1">Multi-pass membrane protein</topology>
    </subcellularLocation>
</comment>
<gene>
    <name evidence="8" type="ORF">H8717_09285</name>
</gene>
<dbReference type="PANTHER" id="PTHR33545:SF5">
    <property type="entry name" value="UPF0750 MEMBRANE PROTEIN YITT"/>
    <property type="match status" value="1"/>
</dbReference>
<dbReference type="PIRSF" id="PIRSF006483">
    <property type="entry name" value="Membrane_protein_YitT"/>
    <property type="match status" value="1"/>
</dbReference>
<dbReference type="InterPro" id="IPR003740">
    <property type="entry name" value="YitT"/>
</dbReference>
<comment type="caution">
    <text evidence="8">The sequence shown here is derived from an EMBL/GenBank/DDBJ whole genome shotgun (WGS) entry which is preliminary data.</text>
</comment>
<dbReference type="CDD" id="cd16380">
    <property type="entry name" value="YitT_C"/>
    <property type="match status" value="1"/>
</dbReference>
<dbReference type="InterPro" id="IPR051461">
    <property type="entry name" value="UPF0750_membrane"/>
</dbReference>
<evidence type="ECO:0000256" key="5">
    <source>
        <dbReference type="ARBA" id="ARBA00023136"/>
    </source>
</evidence>
<accession>A0ABR7NJM0</accession>
<dbReference type="Pfam" id="PF02588">
    <property type="entry name" value="YitT_membrane"/>
    <property type="match status" value="1"/>
</dbReference>
<evidence type="ECO:0000256" key="6">
    <source>
        <dbReference type="SAM" id="Phobius"/>
    </source>
</evidence>
<name>A0ABR7NJM0_9FIRM</name>
<evidence type="ECO:0000256" key="1">
    <source>
        <dbReference type="ARBA" id="ARBA00004651"/>
    </source>
</evidence>
<feature type="domain" description="DUF2179" evidence="7">
    <location>
        <begin position="226"/>
        <end position="280"/>
    </location>
</feature>
<dbReference type="RefSeq" id="WP_262400103.1">
    <property type="nucleotide sequence ID" value="NZ_JACRTB010000013.1"/>
</dbReference>
<keyword evidence="9" id="KW-1185">Reference proteome</keyword>
<evidence type="ECO:0000313" key="8">
    <source>
        <dbReference type="EMBL" id="MBC8576594.1"/>
    </source>
</evidence>
<evidence type="ECO:0000256" key="2">
    <source>
        <dbReference type="ARBA" id="ARBA00022475"/>
    </source>
</evidence>
<organism evidence="8 9">
    <name type="scientific">Yanshouia hominis</name>
    <dbReference type="NCBI Taxonomy" id="2763673"/>
    <lineage>
        <taxon>Bacteria</taxon>
        <taxon>Bacillati</taxon>
        <taxon>Bacillota</taxon>
        <taxon>Clostridia</taxon>
        <taxon>Eubacteriales</taxon>
        <taxon>Oscillospiraceae</taxon>
        <taxon>Yanshouia</taxon>
    </lineage>
</organism>
<dbReference type="Pfam" id="PF10035">
    <property type="entry name" value="DUF2179"/>
    <property type="match status" value="1"/>
</dbReference>
<evidence type="ECO:0000259" key="7">
    <source>
        <dbReference type="Pfam" id="PF10035"/>
    </source>
</evidence>
<evidence type="ECO:0000256" key="3">
    <source>
        <dbReference type="ARBA" id="ARBA00022692"/>
    </source>
</evidence>
<dbReference type="InterPro" id="IPR019264">
    <property type="entry name" value="DUF2179"/>
</dbReference>
<feature type="transmembrane region" description="Helical" evidence="6">
    <location>
        <begin position="111"/>
        <end position="130"/>
    </location>
</feature>
<reference evidence="8 9" key="1">
    <citation type="submission" date="2020-08" db="EMBL/GenBank/DDBJ databases">
        <title>Genome public.</title>
        <authorList>
            <person name="Liu C."/>
            <person name="Sun Q."/>
        </authorList>
    </citation>
    <scope>NUCLEOTIDE SEQUENCE [LARGE SCALE GENOMIC DNA]</scope>
    <source>
        <strain evidence="8 9">BX1</strain>
    </source>
</reference>
<dbReference type="PANTHER" id="PTHR33545">
    <property type="entry name" value="UPF0750 MEMBRANE PROTEIN YITT-RELATED"/>
    <property type="match status" value="1"/>
</dbReference>
<feature type="transmembrane region" description="Helical" evidence="6">
    <location>
        <begin position="151"/>
        <end position="172"/>
    </location>
</feature>
<proteinExistence type="predicted"/>
<evidence type="ECO:0000313" key="9">
    <source>
        <dbReference type="Proteomes" id="UP000658131"/>
    </source>
</evidence>
<dbReference type="InterPro" id="IPR015867">
    <property type="entry name" value="N-reg_PII/ATP_PRibTrfase_C"/>
</dbReference>
<feature type="transmembrane region" description="Helical" evidence="6">
    <location>
        <begin position="86"/>
        <end position="105"/>
    </location>
</feature>
<evidence type="ECO:0000256" key="4">
    <source>
        <dbReference type="ARBA" id="ARBA00022989"/>
    </source>
</evidence>
<keyword evidence="4 6" id="KW-1133">Transmembrane helix</keyword>
<dbReference type="EMBL" id="JACRTB010000013">
    <property type="protein sequence ID" value="MBC8576594.1"/>
    <property type="molecule type" value="Genomic_DNA"/>
</dbReference>
<keyword evidence="3 6" id="KW-0812">Transmembrane</keyword>